<reference evidence="1 2" key="1">
    <citation type="submission" date="2019-05" db="EMBL/GenBank/DDBJ databases">
        <title>Culicoidintestinum kansasii gen. nov., sp. nov. from the gastrointestinal tract of the biting midge, Culicoides sonorensis.</title>
        <authorList>
            <person name="Neupane S."/>
            <person name="Ghosh A."/>
            <person name="Gunther S."/>
            <person name="Martin K."/>
            <person name="Zurek L."/>
        </authorList>
    </citation>
    <scope>NUCLEOTIDE SEQUENCE [LARGE SCALE GENOMIC DNA]</scope>
    <source>
        <strain evidence="1 2">CS-1</strain>
    </source>
</reference>
<comment type="caution">
    <text evidence="1">The sequence shown here is derived from an EMBL/GenBank/DDBJ whole genome shotgun (WGS) entry which is preliminary data.</text>
</comment>
<dbReference type="InParanoid" id="A0A5R8Q7G0"/>
<evidence type="ECO:0000313" key="2">
    <source>
        <dbReference type="Proteomes" id="UP000306912"/>
    </source>
</evidence>
<evidence type="ECO:0000313" key="1">
    <source>
        <dbReference type="EMBL" id="TLG71387.1"/>
    </source>
</evidence>
<sequence length="148" mass="17108">MAQVINKVKLNNYWHGEVLFELKRRYKLQQFVEAFAKDFSAPFLSSIWYSSSSPGLSTVEKLANSLGLEFPGEESFRMQTKQKKVLAPREPSVVELATATYNQYGNVCIKRSTYYRMKRKDIFGDHKITESKRVAESEPECVIVWRVG</sequence>
<accession>A0A5R8Q7G0</accession>
<keyword evidence="2" id="KW-1185">Reference proteome</keyword>
<protein>
    <submittedName>
        <fullName evidence="1">Uncharacterized protein</fullName>
    </submittedName>
</protein>
<dbReference type="Proteomes" id="UP000306912">
    <property type="component" value="Unassembled WGS sequence"/>
</dbReference>
<proteinExistence type="predicted"/>
<dbReference type="EMBL" id="VBWP01000012">
    <property type="protein sequence ID" value="TLG71387.1"/>
    <property type="molecule type" value="Genomic_DNA"/>
</dbReference>
<dbReference type="RefSeq" id="WP_138192287.1">
    <property type="nucleotide sequence ID" value="NZ_VBWP01000012.1"/>
</dbReference>
<organism evidence="1 2">
    <name type="scientific">Culicoidibacter larvae</name>
    <dbReference type="NCBI Taxonomy" id="2579976"/>
    <lineage>
        <taxon>Bacteria</taxon>
        <taxon>Bacillati</taxon>
        <taxon>Bacillota</taxon>
        <taxon>Culicoidibacteria</taxon>
        <taxon>Culicoidibacterales</taxon>
        <taxon>Culicoidibacteraceae</taxon>
        <taxon>Culicoidibacter</taxon>
    </lineage>
</organism>
<gene>
    <name evidence="1" type="ORF">FEZ08_10860</name>
</gene>
<dbReference type="AlphaFoldDB" id="A0A5R8Q7G0"/>
<name>A0A5R8Q7G0_9FIRM</name>